<gene>
    <name evidence="1" type="ORF">AV654_02170</name>
</gene>
<dbReference type="SUPFAM" id="SSF46955">
    <property type="entry name" value="Putative DNA-binding domain"/>
    <property type="match status" value="1"/>
</dbReference>
<dbReference type="eggNOG" id="ENOG5034C2J">
    <property type="taxonomic scope" value="Bacteria"/>
</dbReference>
<name>A0A163XX44_9BACL</name>
<comment type="caution">
    <text evidence="1">The sequence shown here is derived from an EMBL/GenBank/DDBJ whole genome shotgun (WGS) entry which is preliminary data.</text>
</comment>
<dbReference type="STRING" id="1007103.GCA_000213315_05539"/>
<sequence>MLMSTKQERQLVVEKSEQILERTIKQMDPEFYHAFSNMLHDYIVVTNPRKNIEYRKDLGDLIRLMAEVVNHAQPVRVYTTGELARVFGVSVQAINKWIEEGRFLGYKREGNKRHNRIPETISFVMRTGEMVTVQEVVGMYHRQNHDQEVVKLTPDQHRDAVLDEISRLMKTYGGTYEMTLGAKTKRTIQEDRDASIWLALLDELREMNEAKK</sequence>
<dbReference type="EMBL" id="LQRA01000055">
    <property type="protein sequence ID" value="KZE78580.1"/>
    <property type="molecule type" value="Genomic_DNA"/>
</dbReference>
<keyword evidence="2" id="KW-1185">Reference proteome</keyword>
<evidence type="ECO:0000313" key="1">
    <source>
        <dbReference type="EMBL" id="KZE78580.1"/>
    </source>
</evidence>
<dbReference type="InterPro" id="IPR009061">
    <property type="entry name" value="DNA-bd_dom_put_sf"/>
</dbReference>
<organism evidence="1 2">
    <name type="scientific">Paenibacillus elgii</name>
    <dbReference type="NCBI Taxonomy" id="189691"/>
    <lineage>
        <taxon>Bacteria</taxon>
        <taxon>Bacillati</taxon>
        <taxon>Bacillota</taxon>
        <taxon>Bacilli</taxon>
        <taxon>Bacillales</taxon>
        <taxon>Paenibacillaceae</taxon>
        <taxon>Paenibacillus</taxon>
    </lineage>
</organism>
<reference evidence="2" key="1">
    <citation type="submission" date="2016-01" db="EMBL/GenBank/DDBJ databases">
        <title>Draft genome of Chromobacterium sp. F49.</title>
        <authorList>
            <person name="Hong K.W."/>
        </authorList>
    </citation>
    <scope>NUCLEOTIDE SEQUENCE [LARGE SCALE GENOMIC DNA]</scope>
    <source>
        <strain evidence="2">M63</strain>
    </source>
</reference>
<accession>A0A163XX44</accession>
<evidence type="ECO:0008006" key="3">
    <source>
        <dbReference type="Google" id="ProtNLM"/>
    </source>
</evidence>
<protein>
    <recommendedName>
        <fullName evidence="3">Helix-turn-helix domain-containing protein</fullName>
    </recommendedName>
</protein>
<dbReference type="AlphaFoldDB" id="A0A163XX44"/>
<evidence type="ECO:0000313" key="2">
    <source>
        <dbReference type="Proteomes" id="UP000076563"/>
    </source>
</evidence>
<dbReference type="Proteomes" id="UP000076563">
    <property type="component" value="Unassembled WGS sequence"/>
</dbReference>
<proteinExistence type="predicted"/>